<dbReference type="PANTHER" id="PTHR43685">
    <property type="entry name" value="GLYCOSYLTRANSFERASE"/>
    <property type="match status" value="1"/>
</dbReference>
<evidence type="ECO:0000256" key="3">
    <source>
        <dbReference type="SAM" id="Coils"/>
    </source>
</evidence>
<dbReference type="RefSeq" id="WP_310536162.1">
    <property type="nucleotide sequence ID" value="NZ_BAAAOC010000015.1"/>
</dbReference>
<dbReference type="GO" id="GO:0016757">
    <property type="term" value="F:glycosyltransferase activity"/>
    <property type="evidence" value="ECO:0007669"/>
    <property type="project" value="UniProtKB-KW"/>
</dbReference>
<protein>
    <submittedName>
        <fullName evidence="5">Glycosyltransferase</fullName>
        <ecNumber evidence="5">2.4.-.-</ecNumber>
    </submittedName>
</protein>
<dbReference type="PANTHER" id="PTHR43685:SF2">
    <property type="entry name" value="GLYCOSYLTRANSFERASE 2-LIKE DOMAIN-CONTAINING PROTEIN"/>
    <property type="match status" value="1"/>
</dbReference>
<dbReference type="PROSITE" id="PS51272">
    <property type="entry name" value="SLH"/>
    <property type="match status" value="1"/>
</dbReference>
<dbReference type="CDD" id="cd00761">
    <property type="entry name" value="Glyco_tranf_GTA_type"/>
    <property type="match status" value="1"/>
</dbReference>
<evidence type="ECO:0000313" key="6">
    <source>
        <dbReference type="Proteomes" id="UP001260872"/>
    </source>
</evidence>
<dbReference type="InterPro" id="IPR001296">
    <property type="entry name" value="Glyco_trans_1"/>
</dbReference>
<organism evidence="5 6">
    <name type="scientific">Nesterenkonia flava</name>
    <dbReference type="NCBI Taxonomy" id="469799"/>
    <lineage>
        <taxon>Bacteria</taxon>
        <taxon>Bacillati</taxon>
        <taxon>Actinomycetota</taxon>
        <taxon>Actinomycetes</taxon>
        <taxon>Micrococcales</taxon>
        <taxon>Micrococcaceae</taxon>
        <taxon>Nesterenkonia</taxon>
    </lineage>
</organism>
<accession>A0ABU1FRH2</accession>
<evidence type="ECO:0000313" key="5">
    <source>
        <dbReference type="EMBL" id="MDR5710771.1"/>
    </source>
</evidence>
<keyword evidence="2 5" id="KW-0808">Transferase</keyword>
<keyword evidence="6" id="KW-1185">Reference proteome</keyword>
<dbReference type="Pfam" id="PF00534">
    <property type="entry name" value="Glycos_transf_1"/>
    <property type="match status" value="1"/>
</dbReference>
<dbReference type="SUPFAM" id="SSF53756">
    <property type="entry name" value="UDP-Glycosyltransferase/glycogen phosphorylase"/>
    <property type="match status" value="1"/>
</dbReference>
<evidence type="ECO:0000256" key="2">
    <source>
        <dbReference type="ARBA" id="ARBA00022679"/>
    </source>
</evidence>
<feature type="coiled-coil region" evidence="3">
    <location>
        <begin position="760"/>
        <end position="801"/>
    </location>
</feature>
<feature type="domain" description="SLH" evidence="4">
    <location>
        <begin position="840"/>
        <end position="903"/>
    </location>
</feature>
<dbReference type="InterPro" id="IPR001119">
    <property type="entry name" value="SLH_dom"/>
</dbReference>
<name>A0ABU1FRH2_9MICC</name>
<sequence>MKPLVSIIIPAHNSEATIVRTLNSVVEQTLRHIEIIVVDDSSTDATNSLCREAQTLDDRIRLITLNENHSVFQARRIGAEEARGTYIMFCDADDELEPRAAEEASAFAQGGSYDVVHFSVSIVGTTGSKYDSWERALSPFEPELFGPEILLRSSFGQPGAKIEGNIWNKLYERKLIRRAWSKIDPELRLTRAEDLFQTFLILSSAQRYGGLYSRLYRYNFGAGKSGNIANSESFQHFLSSVHTYRVFKEHTDPAAWLAPEDFDTDEMLDRLRAQLIENQLNYWLRLPQPADQTFRNLVSEWGSVPILKVLAQKFNGKEQPALEAFRRLTTPRTHASSWGETAVDKKSVAILGNIAGAGGVQRIISAQAELLDRAGYSVTVLSFDHDPNEVMYAFPSSVTHRQIGSGSNIGAAVSGLVEALREHRPSVVLNHDNYSVLFPWIPIITRTGCASSVLFVHNFALRSMLDFRDTFAHFPQVAGNYDLTVTLSEADTMWWEASGVHRVRTLPNFTDFALVADVAAEAHVQDGSVSVRSPATDVDLLWLGRLHDSTKNASGALEVFAQIVALRPGTTLAIVGGEQNPGELARLERLAEGLGIRDQVIFAGPSNDVGAWYRASKVFLITATIEGFNLTLVEAQASGLPVVMYDLPYLETVSGNPGIVSVNWGAVSDLAEVTVGLLNDAEEANKLGTAGQDFVRKFSKESYSAQLLAIVDEVQTDRRTRTGYGPADPSRSSTMTIPVSVMEELYRLYGQMHRRVSGELRTAKRENATLRKGLSQLKRVLSESRAQHQELETLIAQVEKGRSAATRRKPQQSHVKDYGQKDGRWPLWARQGAQPFAPSLTPIFEDLPVTHEAAVPAAWALDAGIIETSDRPLFEGDRTVSRHEFIRMLYRTAGTPSVRTEQPIYRDLDPNDPAIAWAVERKIMTAPTRVQEEGPLPEWKPGTPLRRRTAAMLLYRAAGRPKYRPPHVSPYDDLSAGQKFYTEMCWAAHQGVLPAVRQKNDALVFKEGLLMTRAEIIMALFRQMVGPLVMTNGR</sequence>
<proteinExistence type="predicted"/>
<dbReference type="SUPFAM" id="SSF53448">
    <property type="entry name" value="Nucleotide-diphospho-sugar transferases"/>
    <property type="match status" value="1"/>
</dbReference>
<dbReference type="Pfam" id="PF13439">
    <property type="entry name" value="Glyco_transf_4"/>
    <property type="match status" value="1"/>
</dbReference>
<dbReference type="InterPro" id="IPR050834">
    <property type="entry name" value="Glycosyltransf_2"/>
</dbReference>
<evidence type="ECO:0000256" key="1">
    <source>
        <dbReference type="ARBA" id="ARBA00022676"/>
    </source>
</evidence>
<dbReference type="InterPro" id="IPR001173">
    <property type="entry name" value="Glyco_trans_2-like"/>
</dbReference>
<keyword evidence="3" id="KW-0175">Coiled coil</keyword>
<dbReference type="InterPro" id="IPR028098">
    <property type="entry name" value="Glyco_trans_4-like_N"/>
</dbReference>
<evidence type="ECO:0000259" key="4">
    <source>
        <dbReference type="PROSITE" id="PS51272"/>
    </source>
</evidence>
<comment type="caution">
    <text evidence="5">The sequence shown here is derived from an EMBL/GenBank/DDBJ whole genome shotgun (WGS) entry which is preliminary data.</text>
</comment>
<dbReference type="EC" id="2.4.-.-" evidence="5"/>
<reference evidence="6" key="1">
    <citation type="submission" date="2023-07" db="EMBL/GenBank/DDBJ databases">
        <title>Description of three actinobacteria isolated from air of manufacturing shop in a pharmaceutical factory.</title>
        <authorList>
            <person name="Zhang D.-F."/>
        </authorList>
    </citation>
    <scope>NUCLEOTIDE SEQUENCE [LARGE SCALE GENOMIC DNA]</scope>
    <source>
        <strain evidence="6">CCTCC AB 207010</strain>
    </source>
</reference>
<dbReference type="Pfam" id="PF00535">
    <property type="entry name" value="Glycos_transf_2"/>
    <property type="match status" value="1"/>
</dbReference>
<dbReference type="InterPro" id="IPR029044">
    <property type="entry name" value="Nucleotide-diphossugar_trans"/>
</dbReference>
<keyword evidence="1 5" id="KW-0328">Glycosyltransferase</keyword>
<dbReference type="Gene3D" id="3.90.550.10">
    <property type="entry name" value="Spore Coat Polysaccharide Biosynthesis Protein SpsA, Chain A"/>
    <property type="match status" value="1"/>
</dbReference>
<gene>
    <name evidence="5" type="ORF">RH857_01265</name>
</gene>
<dbReference type="Proteomes" id="UP001260872">
    <property type="component" value="Unassembled WGS sequence"/>
</dbReference>
<dbReference type="Gene3D" id="3.40.50.2000">
    <property type="entry name" value="Glycogen Phosphorylase B"/>
    <property type="match status" value="2"/>
</dbReference>
<dbReference type="EMBL" id="JAVKGT010000002">
    <property type="protein sequence ID" value="MDR5710771.1"/>
    <property type="molecule type" value="Genomic_DNA"/>
</dbReference>